<organism evidence="3 4">
    <name type="scientific">Skeletonema marinoi</name>
    <dbReference type="NCBI Taxonomy" id="267567"/>
    <lineage>
        <taxon>Eukaryota</taxon>
        <taxon>Sar</taxon>
        <taxon>Stramenopiles</taxon>
        <taxon>Ochrophyta</taxon>
        <taxon>Bacillariophyta</taxon>
        <taxon>Coscinodiscophyceae</taxon>
        <taxon>Thalassiosirophycidae</taxon>
        <taxon>Thalassiosirales</taxon>
        <taxon>Skeletonemataceae</taxon>
        <taxon>Skeletonema</taxon>
        <taxon>Skeletonema marinoi-dohrnii complex</taxon>
    </lineage>
</organism>
<dbReference type="EMBL" id="JATAAI010000001">
    <property type="protein sequence ID" value="KAK1748106.1"/>
    <property type="molecule type" value="Genomic_DNA"/>
</dbReference>
<reference evidence="3" key="1">
    <citation type="submission" date="2023-06" db="EMBL/GenBank/DDBJ databases">
        <title>Survivors Of The Sea: Transcriptome response of Skeletonema marinoi to long-term dormancy.</title>
        <authorList>
            <person name="Pinder M.I.M."/>
            <person name="Kourtchenko O."/>
            <person name="Robertson E.K."/>
            <person name="Larsson T."/>
            <person name="Maumus F."/>
            <person name="Osuna-Cruz C.M."/>
            <person name="Vancaester E."/>
            <person name="Stenow R."/>
            <person name="Vandepoele K."/>
            <person name="Ploug H."/>
            <person name="Bruchert V."/>
            <person name="Godhe A."/>
            <person name="Topel M."/>
        </authorList>
    </citation>
    <scope>NUCLEOTIDE SEQUENCE</scope>
    <source>
        <strain evidence="3">R05AC</strain>
    </source>
</reference>
<dbReference type="InterPro" id="IPR036288">
    <property type="entry name" value="Aconitase_B_HEAT-like_dom_sf"/>
</dbReference>
<evidence type="ECO:0000256" key="1">
    <source>
        <dbReference type="SAM" id="MobiDB-lite"/>
    </source>
</evidence>
<comment type="caution">
    <text evidence="3">The sequence shown here is derived from an EMBL/GenBank/DDBJ whole genome shotgun (WGS) entry which is preliminary data.</text>
</comment>
<dbReference type="Proteomes" id="UP001224775">
    <property type="component" value="Unassembled WGS sequence"/>
</dbReference>
<dbReference type="SUPFAM" id="SSF74778">
    <property type="entry name" value="Aconitase B, N-terminal domain"/>
    <property type="match status" value="1"/>
</dbReference>
<dbReference type="GO" id="GO:0047456">
    <property type="term" value="F:2-methylisocitrate dehydratase activity"/>
    <property type="evidence" value="ECO:0007669"/>
    <property type="project" value="UniProtKB-EC"/>
</dbReference>
<accession>A0AAD9DHL6</accession>
<feature type="domain" description="Aconitase B HEAT-like" evidence="2">
    <location>
        <begin position="72"/>
        <end position="164"/>
    </location>
</feature>
<dbReference type="GO" id="GO:0003994">
    <property type="term" value="F:aconitate hydratase activity"/>
    <property type="evidence" value="ECO:0007669"/>
    <property type="project" value="InterPro"/>
</dbReference>
<name>A0AAD9DHL6_9STRA</name>
<feature type="region of interest" description="Disordered" evidence="1">
    <location>
        <begin position="1"/>
        <end position="29"/>
    </location>
</feature>
<evidence type="ECO:0000259" key="2">
    <source>
        <dbReference type="Pfam" id="PF11791"/>
    </source>
</evidence>
<dbReference type="Pfam" id="PF11791">
    <property type="entry name" value="Aconitase_B_N"/>
    <property type="match status" value="1"/>
</dbReference>
<gene>
    <name evidence="3" type="ORF">QTG54_000045</name>
</gene>
<evidence type="ECO:0000313" key="3">
    <source>
        <dbReference type="EMBL" id="KAK1748106.1"/>
    </source>
</evidence>
<dbReference type="EC" id="4.2.1.99" evidence="3"/>
<protein>
    <submittedName>
        <fullName evidence="3">Aconitate hydratase B</fullName>
        <ecNumber evidence="3">4.2.1.99</ecNumber>
    </submittedName>
</protein>
<proteinExistence type="predicted"/>
<dbReference type="GO" id="GO:0006099">
    <property type="term" value="P:tricarboxylic acid cycle"/>
    <property type="evidence" value="ECO:0007669"/>
    <property type="project" value="InterPro"/>
</dbReference>
<evidence type="ECO:0000313" key="4">
    <source>
        <dbReference type="Proteomes" id="UP001224775"/>
    </source>
</evidence>
<dbReference type="AlphaFoldDB" id="A0AAD9DHL6"/>
<keyword evidence="3" id="KW-0456">Lyase</keyword>
<sequence>MLGRIRSARRAASSLHLTPGSSSNSRSTISAAAVHRQLLQHRPTVAAALPSSSSHFFSTTSAPLSSAFLKSYDEHVAERAAMANGKLGGIAPKPLDAAQTATLIEELRAVSSSSTPEAERLVELLSHRVPPGVDEAAYVKAAYLSAVALGKESPTLISRLRAVESCS</sequence>
<dbReference type="InterPro" id="IPR015933">
    <property type="entry name" value="Aconitase_B_HEAT-like_dom"/>
</dbReference>
<keyword evidence="4" id="KW-1185">Reference proteome</keyword>
<dbReference type="Gene3D" id="1.25.40.310">
    <property type="entry name" value="Aconitate B, HEAT-like domain"/>
    <property type="match status" value="1"/>
</dbReference>